<dbReference type="Proteomes" id="UP000681720">
    <property type="component" value="Unassembled WGS sequence"/>
</dbReference>
<name>A0A8S3K3T4_9BILA</name>
<dbReference type="Proteomes" id="UP000681967">
    <property type="component" value="Unassembled WGS sequence"/>
</dbReference>
<sequence length="114" mass="12720">GPDPQFIVDCVNDIDELRYLLTKLIEQTIEKGFEADEANELMSYVDLVENILVKKDVKPATARNKKAATDAGQDDSMDTTPVPEDSLRSKTMILRPLCNTPSLPNYQSEPMCSD</sequence>
<dbReference type="AlphaFoldDB" id="A0A8S3K3T4"/>
<evidence type="ECO:0000256" key="1">
    <source>
        <dbReference type="SAM" id="MobiDB-lite"/>
    </source>
</evidence>
<dbReference type="Proteomes" id="UP000676336">
    <property type="component" value="Unassembled WGS sequence"/>
</dbReference>
<reference evidence="4" key="1">
    <citation type="submission" date="2021-02" db="EMBL/GenBank/DDBJ databases">
        <authorList>
            <person name="Nowell W R."/>
        </authorList>
    </citation>
    <scope>NUCLEOTIDE SEQUENCE</scope>
</reference>
<feature type="compositionally biased region" description="Polar residues" evidence="1">
    <location>
        <begin position="99"/>
        <end position="114"/>
    </location>
</feature>
<evidence type="ECO:0000313" key="3">
    <source>
        <dbReference type="EMBL" id="CAF5119905.1"/>
    </source>
</evidence>
<evidence type="ECO:0000313" key="4">
    <source>
        <dbReference type="EMBL" id="CAF5224142.1"/>
    </source>
</evidence>
<evidence type="ECO:0000313" key="2">
    <source>
        <dbReference type="EMBL" id="CAF5111044.1"/>
    </source>
</evidence>
<feature type="region of interest" description="Disordered" evidence="1">
    <location>
        <begin position="59"/>
        <end position="114"/>
    </location>
</feature>
<organism evidence="4 5">
    <name type="scientific">Rotaria magnacalcarata</name>
    <dbReference type="NCBI Taxonomy" id="392030"/>
    <lineage>
        <taxon>Eukaryota</taxon>
        <taxon>Metazoa</taxon>
        <taxon>Spiralia</taxon>
        <taxon>Gnathifera</taxon>
        <taxon>Rotifera</taxon>
        <taxon>Eurotatoria</taxon>
        <taxon>Bdelloidea</taxon>
        <taxon>Philodinida</taxon>
        <taxon>Philodinidae</taxon>
        <taxon>Rotaria</taxon>
    </lineage>
</organism>
<protein>
    <submittedName>
        <fullName evidence="4">Uncharacterized protein</fullName>
    </submittedName>
</protein>
<dbReference type="EMBL" id="CAJOBH010241528">
    <property type="protein sequence ID" value="CAF5111044.1"/>
    <property type="molecule type" value="Genomic_DNA"/>
</dbReference>
<gene>
    <name evidence="2" type="ORF">BYL167_LOCUS65691</name>
    <name evidence="3" type="ORF">GIL414_LOCUS63498</name>
    <name evidence="4" type="ORF">SMN809_LOCUS83661</name>
</gene>
<evidence type="ECO:0000313" key="5">
    <source>
        <dbReference type="Proteomes" id="UP000676336"/>
    </source>
</evidence>
<proteinExistence type="predicted"/>
<dbReference type="EMBL" id="CAJOBJ010264254">
    <property type="protein sequence ID" value="CAF5119905.1"/>
    <property type="molecule type" value="Genomic_DNA"/>
</dbReference>
<feature type="non-terminal residue" evidence="4">
    <location>
        <position position="114"/>
    </location>
</feature>
<accession>A0A8S3K3T4</accession>
<dbReference type="EMBL" id="CAJOBI010356475">
    <property type="protein sequence ID" value="CAF5224142.1"/>
    <property type="molecule type" value="Genomic_DNA"/>
</dbReference>
<comment type="caution">
    <text evidence="4">The sequence shown here is derived from an EMBL/GenBank/DDBJ whole genome shotgun (WGS) entry which is preliminary data.</text>
</comment>